<dbReference type="EMBL" id="KB320563">
    <property type="protein sequence ID" value="ELW68668.1"/>
    <property type="molecule type" value="Genomic_DNA"/>
</dbReference>
<protein>
    <submittedName>
        <fullName evidence="2">Uncharacterized protein</fullName>
    </submittedName>
</protein>
<proteinExistence type="predicted"/>
<name>L9L134_TUPCH</name>
<accession>L9L134</accession>
<evidence type="ECO:0000313" key="3">
    <source>
        <dbReference type="Proteomes" id="UP000011518"/>
    </source>
</evidence>
<feature type="region of interest" description="Disordered" evidence="1">
    <location>
        <begin position="39"/>
        <end position="69"/>
    </location>
</feature>
<reference evidence="3" key="2">
    <citation type="journal article" date="2013" name="Nat. Commun.">
        <title>Genome of the Chinese tree shrew.</title>
        <authorList>
            <person name="Fan Y."/>
            <person name="Huang Z.Y."/>
            <person name="Cao C.C."/>
            <person name="Chen C.S."/>
            <person name="Chen Y.X."/>
            <person name="Fan D.D."/>
            <person name="He J."/>
            <person name="Hou H.L."/>
            <person name="Hu L."/>
            <person name="Hu X.T."/>
            <person name="Jiang X.T."/>
            <person name="Lai R."/>
            <person name="Lang Y.S."/>
            <person name="Liang B."/>
            <person name="Liao S.G."/>
            <person name="Mu D."/>
            <person name="Ma Y.Y."/>
            <person name="Niu Y.Y."/>
            <person name="Sun X.Q."/>
            <person name="Xia J.Q."/>
            <person name="Xiao J."/>
            <person name="Xiong Z.Q."/>
            <person name="Xu L."/>
            <person name="Yang L."/>
            <person name="Zhang Y."/>
            <person name="Zhao W."/>
            <person name="Zhao X.D."/>
            <person name="Zheng Y.T."/>
            <person name="Zhou J.M."/>
            <person name="Zhu Y.B."/>
            <person name="Zhang G.J."/>
            <person name="Wang J."/>
            <person name="Yao Y.G."/>
        </authorList>
    </citation>
    <scope>NUCLEOTIDE SEQUENCE [LARGE SCALE GENOMIC DNA]</scope>
</reference>
<dbReference type="AlphaFoldDB" id="L9L134"/>
<feature type="compositionally biased region" description="Basic and acidic residues" evidence="1">
    <location>
        <begin position="42"/>
        <end position="56"/>
    </location>
</feature>
<reference evidence="3" key="1">
    <citation type="submission" date="2012-07" db="EMBL/GenBank/DDBJ databases">
        <title>Genome of the Chinese tree shrew, a rising model animal genetically related to primates.</title>
        <authorList>
            <person name="Zhang G."/>
            <person name="Fan Y."/>
            <person name="Yao Y."/>
            <person name="Huang Z."/>
        </authorList>
    </citation>
    <scope>NUCLEOTIDE SEQUENCE [LARGE SCALE GENOMIC DNA]</scope>
</reference>
<sequence length="127" mass="13994">MNGRQPRGPARSCAAELRQVRLWTAVVLAPRRRQVEPQAFLDAKRATPRLEERMPQERSAGPSQMAHSGNQSLGVLQQLALHPALTASFNMLRIKHLGTIHSSPKPPNLSTSSSFPSRLITAWGGRL</sequence>
<evidence type="ECO:0000256" key="1">
    <source>
        <dbReference type="SAM" id="MobiDB-lite"/>
    </source>
</evidence>
<keyword evidence="3" id="KW-1185">Reference proteome</keyword>
<dbReference type="Proteomes" id="UP000011518">
    <property type="component" value="Unassembled WGS sequence"/>
</dbReference>
<gene>
    <name evidence="2" type="ORF">TREES_T100008706</name>
</gene>
<evidence type="ECO:0000313" key="2">
    <source>
        <dbReference type="EMBL" id="ELW68668.1"/>
    </source>
</evidence>
<dbReference type="InParanoid" id="L9L134"/>
<organism evidence="2 3">
    <name type="scientific">Tupaia chinensis</name>
    <name type="common">Chinese tree shrew</name>
    <name type="synonym">Tupaia belangeri chinensis</name>
    <dbReference type="NCBI Taxonomy" id="246437"/>
    <lineage>
        <taxon>Eukaryota</taxon>
        <taxon>Metazoa</taxon>
        <taxon>Chordata</taxon>
        <taxon>Craniata</taxon>
        <taxon>Vertebrata</taxon>
        <taxon>Euteleostomi</taxon>
        <taxon>Mammalia</taxon>
        <taxon>Eutheria</taxon>
        <taxon>Euarchontoglires</taxon>
        <taxon>Scandentia</taxon>
        <taxon>Tupaiidae</taxon>
        <taxon>Tupaia</taxon>
    </lineage>
</organism>